<evidence type="ECO:0000313" key="9">
    <source>
        <dbReference type="Proteomes" id="UP001183388"/>
    </source>
</evidence>
<dbReference type="SUPFAM" id="SSF53067">
    <property type="entry name" value="Actin-like ATPase domain"/>
    <property type="match status" value="2"/>
</dbReference>
<dbReference type="EC" id="2.7.1.-" evidence="8"/>
<dbReference type="InterPro" id="IPR000577">
    <property type="entry name" value="Carb_kinase_FGGY"/>
</dbReference>
<gene>
    <name evidence="8" type="ORF">RM780_21425</name>
</gene>
<evidence type="ECO:0000313" key="8">
    <source>
        <dbReference type="EMBL" id="MDT0309500.1"/>
    </source>
</evidence>
<evidence type="ECO:0000256" key="5">
    <source>
        <dbReference type="RuleBase" id="RU003733"/>
    </source>
</evidence>
<evidence type="ECO:0000256" key="4">
    <source>
        <dbReference type="ARBA" id="ARBA00022777"/>
    </source>
</evidence>
<evidence type="ECO:0000259" key="6">
    <source>
        <dbReference type="Pfam" id="PF00370"/>
    </source>
</evidence>
<keyword evidence="4 5" id="KW-0418">Kinase</keyword>
<comment type="similarity">
    <text evidence="1 5">Belongs to the FGGY kinase family.</text>
</comment>
<dbReference type="GO" id="GO:0016301">
    <property type="term" value="F:kinase activity"/>
    <property type="evidence" value="ECO:0007669"/>
    <property type="project" value="UniProtKB-KW"/>
</dbReference>
<dbReference type="EMBL" id="JAVREN010000039">
    <property type="protein sequence ID" value="MDT0309500.1"/>
    <property type="molecule type" value="Genomic_DNA"/>
</dbReference>
<comment type="caution">
    <text evidence="8">The sequence shown here is derived from an EMBL/GenBank/DDBJ whole genome shotgun (WGS) entry which is preliminary data.</text>
</comment>
<evidence type="ECO:0000256" key="2">
    <source>
        <dbReference type="ARBA" id="ARBA00022629"/>
    </source>
</evidence>
<dbReference type="InterPro" id="IPR018484">
    <property type="entry name" value="FGGY_N"/>
</dbReference>
<reference evidence="9" key="1">
    <citation type="submission" date="2023-07" db="EMBL/GenBank/DDBJ databases">
        <title>30 novel species of actinomycetes from the DSMZ collection.</title>
        <authorList>
            <person name="Nouioui I."/>
        </authorList>
    </citation>
    <scope>NUCLEOTIDE SEQUENCE [LARGE SCALE GENOMIC DNA]</scope>
    <source>
        <strain evidence="9">DSM 44917</strain>
    </source>
</reference>
<name>A0ABU2LD38_9ACTN</name>
<organism evidence="8 9">
    <name type="scientific">Streptomyces boetiae</name>
    <dbReference type="NCBI Taxonomy" id="3075541"/>
    <lineage>
        <taxon>Bacteria</taxon>
        <taxon>Bacillati</taxon>
        <taxon>Actinomycetota</taxon>
        <taxon>Actinomycetes</taxon>
        <taxon>Kitasatosporales</taxon>
        <taxon>Streptomycetaceae</taxon>
        <taxon>Streptomyces</taxon>
    </lineage>
</organism>
<dbReference type="PANTHER" id="PTHR43095">
    <property type="entry name" value="SUGAR KINASE"/>
    <property type="match status" value="1"/>
</dbReference>
<keyword evidence="9" id="KW-1185">Reference proteome</keyword>
<accession>A0ABU2LD38</accession>
<keyword evidence="3 5" id="KW-0808">Transferase</keyword>
<keyword evidence="2" id="KW-0859">Xylose metabolism</keyword>
<dbReference type="InterPro" id="IPR018483">
    <property type="entry name" value="Carb_kinase_FGGY_CS"/>
</dbReference>
<evidence type="ECO:0000256" key="3">
    <source>
        <dbReference type="ARBA" id="ARBA00022679"/>
    </source>
</evidence>
<evidence type="ECO:0000259" key="7">
    <source>
        <dbReference type="Pfam" id="PF02782"/>
    </source>
</evidence>
<dbReference type="PANTHER" id="PTHR43095:SF5">
    <property type="entry name" value="XYLULOSE KINASE"/>
    <property type="match status" value="1"/>
</dbReference>
<keyword evidence="2" id="KW-0119">Carbohydrate metabolism</keyword>
<dbReference type="InterPro" id="IPR018485">
    <property type="entry name" value="FGGY_C"/>
</dbReference>
<dbReference type="InterPro" id="IPR043129">
    <property type="entry name" value="ATPase_NBD"/>
</dbReference>
<dbReference type="PROSITE" id="PS00445">
    <property type="entry name" value="FGGY_KINASES_2"/>
    <property type="match status" value="1"/>
</dbReference>
<dbReference type="Pfam" id="PF02782">
    <property type="entry name" value="FGGY_C"/>
    <property type="match status" value="1"/>
</dbReference>
<feature type="domain" description="Carbohydrate kinase FGGY N-terminal" evidence="6">
    <location>
        <begin position="4"/>
        <end position="244"/>
    </location>
</feature>
<proteinExistence type="inferred from homology"/>
<sequence length="512" mass="53909">MTLLLGIDIGTSSSKGVLARPDGTLVARAAREHATATPRPGWVEHDAEAVWWADFAALTAELLAAAPAGERVAAVGVSGIGPCLLPVDADGRPLRPAVLYGVDTRAGRQIAAQRHRFGEERVLARAGSPLTSQAVGPKLAWLREEEPAVWARTRRWMMAGSYLVHRLTGAYVLDHHSASQCDPLYDLRGGGWIEEWCEEVAPGLEWPRLLWPSEVAGEITPAAAAETGLPPGTPVVAGTIDAWAEATAVGVTSPGDLMLMYGTTMFLVNVVEAPVPSRELWSTRGAFPGTFSLAAGMATSGAVTGWLRDVTGTPYGTLVEEAAAVAPGAEGLVMLPYFAGERTPLFDPDARGLIHGLTLRHGRGHLYRAALEGTAFGVRHNLEAMARAGGEARRLVAVGGGARELWTRIVSDVTGRPQQVPRHTIGAAYGDAFLAAVGTGRARAGDIASWNPVRETVEPDPSLGGVYEELYGLYRELYPATRAAANVLAARQRADAERAGSTTHGAAGAAGL</sequence>
<dbReference type="CDD" id="cd07804">
    <property type="entry name" value="ASKHA_NBD_FGGY_RrXK-like"/>
    <property type="match status" value="1"/>
</dbReference>
<dbReference type="Gene3D" id="3.30.420.40">
    <property type="match status" value="2"/>
</dbReference>
<dbReference type="PIRSF" id="PIRSF000538">
    <property type="entry name" value="GlpK"/>
    <property type="match status" value="1"/>
</dbReference>
<dbReference type="InterPro" id="IPR050406">
    <property type="entry name" value="FGGY_Carb_Kinase"/>
</dbReference>
<evidence type="ECO:0000256" key="1">
    <source>
        <dbReference type="ARBA" id="ARBA00009156"/>
    </source>
</evidence>
<protein>
    <submittedName>
        <fullName evidence="8">FGGY-family carbohydrate kinase</fullName>
        <ecNumber evidence="8">2.7.1.-</ecNumber>
    </submittedName>
</protein>
<dbReference type="Pfam" id="PF00370">
    <property type="entry name" value="FGGY_N"/>
    <property type="match status" value="1"/>
</dbReference>
<feature type="domain" description="Carbohydrate kinase FGGY C-terminal" evidence="7">
    <location>
        <begin position="258"/>
        <end position="437"/>
    </location>
</feature>
<dbReference type="Proteomes" id="UP001183388">
    <property type="component" value="Unassembled WGS sequence"/>
</dbReference>
<dbReference type="RefSeq" id="WP_311632495.1">
    <property type="nucleotide sequence ID" value="NZ_JAVREN010000039.1"/>
</dbReference>